<reference evidence="2 3" key="1">
    <citation type="submission" date="2019-03" db="EMBL/GenBank/DDBJ databases">
        <title>Nitrincola sp. nov. isolated from an Indian soda lake.</title>
        <authorList>
            <person name="Joshi A."/>
            <person name="Thite S.V."/>
            <person name="Joseph N."/>
            <person name="Dhotre D."/>
            <person name="Moorthy M."/>
            <person name="Shouche Y.S."/>
        </authorList>
    </citation>
    <scope>NUCLEOTIDE SEQUENCE [LARGE SCALE GENOMIC DNA]</scope>
    <source>
        <strain evidence="2 3">MEB193</strain>
    </source>
</reference>
<sequence>MAGSLKDQLLKAGVASKQQAKKAQLDKRKQAKQKQIDPQQQAAAAAVEAARLAKAEKDRALNEARQAEQLERAKMAEIRQLAEQHQVTLPKQGEVKYNFVYENNVKSLWIDKSLQQQLSRQQLKIVALEGRFYLVPSDIADRILARNPKALVQDEAEHKARIAAEEAEYAGYEIPDDLDW</sequence>
<gene>
    <name evidence="2" type="ORF">E1H14_10520</name>
</gene>
<dbReference type="EMBL" id="SMRS01000007">
    <property type="protein sequence ID" value="KAA0874198.1"/>
    <property type="molecule type" value="Genomic_DNA"/>
</dbReference>
<keyword evidence="3" id="KW-1185">Reference proteome</keyword>
<proteinExistence type="predicted"/>
<protein>
    <submittedName>
        <fullName evidence="2">DUF2058 domain-containing protein</fullName>
    </submittedName>
</protein>
<feature type="region of interest" description="Disordered" evidence="1">
    <location>
        <begin position="13"/>
        <end position="40"/>
    </location>
</feature>
<evidence type="ECO:0000313" key="2">
    <source>
        <dbReference type="EMBL" id="KAA0874198.1"/>
    </source>
</evidence>
<dbReference type="InterPro" id="IPR018636">
    <property type="entry name" value="DUF2058"/>
</dbReference>
<dbReference type="RefSeq" id="WP_149391430.1">
    <property type="nucleotide sequence ID" value="NZ_SMRS01000007.1"/>
</dbReference>
<accession>A0A5A9W265</accession>
<comment type="caution">
    <text evidence="2">The sequence shown here is derived from an EMBL/GenBank/DDBJ whole genome shotgun (WGS) entry which is preliminary data.</text>
</comment>
<dbReference type="Pfam" id="PF09831">
    <property type="entry name" value="DUF2058"/>
    <property type="match status" value="1"/>
</dbReference>
<name>A0A5A9W265_9GAMM</name>
<evidence type="ECO:0000313" key="3">
    <source>
        <dbReference type="Proteomes" id="UP000325302"/>
    </source>
</evidence>
<dbReference type="Proteomes" id="UP000325302">
    <property type="component" value="Unassembled WGS sequence"/>
</dbReference>
<organism evidence="2 3">
    <name type="scientific">Nitrincola tapanii</name>
    <dbReference type="NCBI Taxonomy" id="1708751"/>
    <lineage>
        <taxon>Bacteria</taxon>
        <taxon>Pseudomonadati</taxon>
        <taxon>Pseudomonadota</taxon>
        <taxon>Gammaproteobacteria</taxon>
        <taxon>Oceanospirillales</taxon>
        <taxon>Oceanospirillaceae</taxon>
        <taxon>Nitrincola</taxon>
    </lineage>
</organism>
<evidence type="ECO:0000256" key="1">
    <source>
        <dbReference type="SAM" id="MobiDB-lite"/>
    </source>
</evidence>
<dbReference type="AlphaFoldDB" id="A0A5A9W265"/>
<dbReference type="OrthoDB" id="5294470at2"/>